<sequence>MFLDISVLLDYSRAYPQDNRHTEIVCEEFNGNLVVSQHINKEFTHRMTNRLHIFKYLFDEISTDLARLEGPDEDIDEEEKIEHICKEILSFEALNDIAPMGLDEKIREDIDALHEVLKSKGIDEFLSELEYIESRAESKRERLEREIIDDYINISNSHRMSEIYIADTVESDVQAKDLVKGGYWCRNHSNRFILAHEDDLAFKKRDEISEILRKNINSDVDIHSPKLIVERHEISQ</sequence>
<name>A0A897N446_9EURY</name>
<dbReference type="EMBL" id="CP064787">
    <property type="protein sequence ID" value="QSG06043.1"/>
    <property type="molecule type" value="Genomic_DNA"/>
</dbReference>
<organism evidence="1 2">
    <name type="scientific">Halapricum desulfuricans</name>
    <dbReference type="NCBI Taxonomy" id="2841257"/>
    <lineage>
        <taxon>Archaea</taxon>
        <taxon>Methanobacteriati</taxon>
        <taxon>Methanobacteriota</taxon>
        <taxon>Stenosarchaea group</taxon>
        <taxon>Halobacteria</taxon>
        <taxon>Halobacteriales</taxon>
        <taxon>Haloarculaceae</taxon>
        <taxon>Halapricum</taxon>
    </lineage>
</organism>
<proteinExistence type="predicted"/>
<accession>A0A897N446</accession>
<reference evidence="1" key="1">
    <citation type="submission" date="2020-11" db="EMBL/GenBank/DDBJ databases">
        <title>Carbohydrate-dependent, anaerobic sulfur respiration: A novel catabolism in halophilic archaea.</title>
        <authorList>
            <person name="Sorokin D.Y."/>
            <person name="Messina E."/>
            <person name="Smedile F."/>
            <person name="La Cono V."/>
            <person name="Hallsworth J.E."/>
            <person name="Yakimov M.M."/>
        </authorList>
    </citation>
    <scope>NUCLEOTIDE SEQUENCE</scope>
    <source>
        <strain evidence="1">HSR12-1</strain>
    </source>
</reference>
<dbReference type="Proteomes" id="UP000663525">
    <property type="component" value="Chromosome"/>
</dbReference>
<protein>
    <submittedName>
        <fullName evidence="1">Uncharacterized protein</fullName>
    </submittedName>
</protein>
<evidence type="ECO:0000313" key="1">
    <source>
        <dbReference type="EMBL" id="QSG06043.1"/>
    </source>
</evidence>
<evidence type="ECO:0000313" key="2">
    <source>
        <dbReference type="Proteomes" id="UP000663525"/>
    </source>
</evidence>
<dbReference type="AlphaFoldDB" id="A0A897N446"/>
<gene>
    <name evidence="1" type="ORF">HSR121_1706</name>
</gene>